<dbReference type="EMBL" id="JAUQSY010000007">
    <property type="protein sequence ID" value="MDO7875476.1"/>
    <property type="molecule type" value="Genomic_DNA"/>
</dbReference>
<keyword evidence="2" id="KW-1185">Reference proteome</keyword>
<dbReference type="RefSeq" id="WP_305006786.1">
    <property type="nucleotide sequence ID" value="NZ_JAUQSY010000007.1"/>
</dbReference>
<sequence>MRLLSLLTAGLLLAGCTQQPTQRQAPTIPAQPLPAPAPVAAVARPALALADTVPPYTALEPYAWRGEQQVPVSPLVRIDGLSYRVEASAAPDSTRPLRYTYPPEAGEVNLGDPAPGLDDRTVQGVEVTYTFRLLRADGQPQFTRRILKSSLKKEMTEDLAACAVARQPAFLGYLPQFGALAFELDLTPPDSDAGGQLLLLLDARTGQLRQQRLSSWTGGCNSPVALSEDGRTLLTSFHIIRADGRVTPFEKPGLQVGGTLLVNNQHVLVSYLPDYDPQGNATAGASARLLDLTGRQLASFPLENVIGELGTRMQAAYLGQTRTYYLFDEEHQQIGLLPHDQPRALRLLKLAQLATFQPPQRATEVRFSVNTESGAQGAFYVDTLSQALRYRLQKPD</sequence>
<dbReference type="PROSITE" id="PS51257">
    <property type="entry name" value="PROKAR_LIPOPROTEIN"/>
    <property type="match status" value="1"/>
</dbReference>
<evidence type="ECO:0008006" key="3">
    <source>
        <dbReference type="Google" id="ProtNLM"/>
    </source>
</evidence>
<name>A0ABT9BB21_9BACT</name>
<organism evidence="1 2">
    <name type="scientific">Hymenobacter aranciens</name>
    <dbReference type="NCBI Taxonomy" id="3063996"/>
    <lineage>
        <taxon>Bacteria</taxon>
        <taxon>Pseudomonadati</taxon>
        <taxon>Bacteroidota</taxon>
        <taxon>Cytophagia</taxon>
        <taxon>Cytophagales</taxon>
        <taxon>Hymenobacteraceae</taxon>
        <taxon>Hymenobacter</taxon>
    </lineage>
</organism>
<evidence type="ECO:0000313" key="1">
    <source>
        <dbReference type="EMBL" id="MDO7875476.1"/>
    </source>
</evidence>
<comment type="caution">
    <text evidence="1">The sequence shown here is derived from an EMBL/GenBank/DDBJ whole genome shotgun (WGS) entry which is preliminary data.</text>
</comment>
<protein>
    <recommendedName>
        <fullName evidence="3">Lipoprotein</fullName>
    </recommendedName>
</protein>
<reference evidence="1" key="1">
    <citation type="submission" date="2023-07" db="EMBL/GenBank/DDBJ databases">
        <authorList>
            <person name="Kim M.K."/>
        </authorList>
    </citation>
    <scope>NUCLEOTIDE SEQUENCE</scope>
    <source>
        <strain evidence="1">ASUV-10-1</strain>
    </source>
</reference>
<evidence type="ECO:0000313" key="2">
    <source>
        <dbReference type="Proteomes" id="UP001176429"/>
    </source>
</evidence>
<proteinExistence type="predicted"/>
<gene>
    <name evidence="1" type="ORF">Q5H93_12100</name>
</gene>
<accession>A0ABT9BB21</accession>
<dbReference type="Proteomes" id="UP001176429">
    <property type="component" value="Unassembled WGS sequence"/>
</dbReference>